<dbReference type="GO" id="GO:0050829">
    <property type="term" value="P:defense response to Gram-negative bacterium"/>
    <property type="evidence" value="ECO:0007669"/>
    <property type="project" value="Ensembl"/>
</dbReference>
<evidence type="ECO:0000256" key="18">
    <source>
        <dbReference type="ARBA" id="ARBA00047695"/>
    </source>
</evidence>
<evidence type="ECO:0000256" key="5">
    <source>
        <dbReference type="ARBA" id="ARBA00022448"/>
    </source>
</evidence>
<evidence type="ECO:0000313" key="22">
    <source>
        <dbReference type="Ensembl" id="ENSBGRP00000002392.1"/>
    </source>
</evidence>
<dbReference type="GO" id="GO:0002827">
    <property type="term" value="P:positive regulation of T-helper 1 type immune response"/>
    <property type="evidence" value="ECO:0007669"/>
    <property type="project" value="Ensembl"/>
</dbReference>
<keyword evidence="8" id="KW-0967">Endosome</keyword>
<dbReference type="GO" id="GO:0060586">
    <property type="term" value="P:multicellular organismal-level iron ion homeostasis"/>
    <property type="evidence" value="ECO:0007669"/>
    <property type="project" value="Ensembl"/>
</dbReference>
<evidence type="ECO:0000256" key="21">
    <source>
        <dbReference type="SAM" id="Phobius"/>
    </source>
</evidence>
<keyword evidence="11" id="KW-0406">Ion transport</keyword>
<dbReference type="GO" id="GO:0005384">
    <property type="term" value="F:manganese ion transmembrane transporter activity"/>
    <property type="evidence" value="ECO:0007669"/>
    <property type="project" value="Ensembl"/>
</dbReference>
<feature type="transmembrane region" description="Helical" evidence="21">
    <location>
        <begin position="187"/>
        <end position="206"/>
    </location>
</feature>
<evidence type="ECO:0000256" key="16">
    <source>
        <dbReference type="ARBA" id="ARBA00035584"/>
    </source>
</evidence>
<dbReference type="PRINTS" id="PR00447">
    <property type="entry name" value="NATRESASSCMP"/>
</dbReference>
<keyword evidence="9 21" id="KW-1133">Transmembrane helix</keyword>
<dbReference type="GO" id="GO:0051139">
    <property type="term" value="F:metal cation:proton antiporter activity"/>
    <property type="evidence" value="ECO:0007669"/>
    <property type="project" value="Ensembl"/>
</dbReference>
<dbReference type="GO" id="GO:0048002">
    <property type="term" value="P:antigen processing and presentation of peptide antigen"/>
    <property type="evidence" value="ECO:0007669"/>
    <property type="project" value="Ensembl"/>
</dbReference>
<dbReference type="GO" id="GO:0032729">
    <property type="term" value="P:positive regulation of type II interferon production"/>
    <property type="evidence" value="ECO:0007669"/>
    <property type="project" value="Ensembl"/>
</dbReference>
<feature type="transmembrane region" description="Helical" evidence="21">
    <location>
        <begin position="364"/>
        <end position="390"/>
    </location>
</feature>
<dbReference type="GO" id="GO:0015707">
    <property type="term" value="P:nitrite transport"/>
    <property type="evidence" value="ECO:0007669"/>
    <property type="project" value="Ensembl"/>
</dbReference>
<keyword evidence="14" id="KW-0458">Lysosome</keyword>
<dbReference type="NCBIfam" id="TIGR01197">
    <property type="entry name" value="nramp"/>
    <property type="match status" value="1"/>
</dbReference>
<dbReference type="GO" id="GO:0005765">
    <property type="term" value="C:lysosomal membrane"/>
    <property type="evidence" value="ECO:0007669"/>
    <property type="project" value="UniProtKB-SubCell"/>
</dbReference>
<dbReference type="GO" id="GO:0050766">
    <property type="term" value="P:positive regulation of phagocytosis"/>
    <property type="evidence" value="ECO:0007669"/>
    <property type="project" value="Ensembl"/>
</dbReference>
<dbReference type="GO" id="GO:0006954">
    <property type="term" value="P:inflammatory response"/>
    <property type="evidence" value="ECO:0007669"/>
    <property type="project" value="Ensembl"/>
</dbReference>
<evidence type="ECO:0000256" key="4">
    <source>
        <dbReference type="ARBA" id="ARBA00015099"/>
    </source>
</evidence>
<proteinExistence type="inferred from homology"/>
<dbReference type="GO" id="GO:0042832">
    <property type="term" value="P:defense response to protozoan"/>
    <property type="evidence" value="ECO:0007669"/>
    <property type="project" value="Ensembl"/>
</dbReference>
<evidence type="ECO:0000256" key="19">
    <source>
        <dbReference type="ARBA" id="ARBA00048522"/>
    </source>
</evidence>
<evidence type="ECO:0000256" key="12">
    <source>
        <dbReference type="ARBA" id="ARBA00023136"/>
    </source>
</evidence>
<comment type="catalytic activity">
    <reaction evidence="19">
        <text>Mn(2+)(in) + H(+)(out) = Mn(2+)(out) + H(+)(in)</text>
        <dbReference type="Rhea" id="RHEA:73063"/>
        <dbReference type="ChEBI" id="CHEBI:15378"/>
        <dbReference type="ChEBI" id="CHEBI:29035"/>
    </reaction>
</comment>
<keyword evidence="6" id="KW-0410">Iron transport</keyword>
<dbReference type="PANTHER" id="PTHR11706:SF52">
    <property type="entry name" value="NATURAL RESISTANCE-ASSOCIATED MACROPHAGE PROTEIN 1"/>
    <property type="match status" value="1"/>
</dbReference>
<dbReference type="GO" id="GO:0030670">
    <property type="term" value="C:phagocytic vesicle membrane"/>
    <property type="evidence" value="ECO:0007669"/>
    <property type="project" value="Ensembl"/>
</dbReference>
<comment type="catalytic activity">
    <reaction evidence="18">
        <text>Zn(2+)(in) + H(+)(out) = Zn(2+)(out) + H(+)(in)</text>
        <dbReference type="Rhea" id="RHEA:28839"/>
        <dbReference type="ChEBI" id="CHEBI:15378"/>
        <dbReference type="ChEBI" id="CHEBI:29105"/>
    </reaction>
</comment>
<comment type="similarity">
    <text evidence="3">Belongs to the NRAMP family.</text>
</comment>
<dbReference type="GO" id="GO:0032496">
    <property type="term" value="P:response to lipopolysaccharide"/>
    <property type="evidence" value="ECO:0007669"/>
    <property type="project" value="Ensembl"/>
</dbReference>
<dbReference type="GO" id="GO:0070821">
    <property type="term" value="C:tertiary granule membrane"/>
    <property type="evidence" value="ECO:0007669"/>
    <property type="project" value="Ensembl"/>
</dbReference>
<comment type="function">
    <text evidence="17">Macrophage-specific antiporter that fluxes metal ions in either direction against a proton gradient. Localized to late endosomal lysosomal membranes, delivers bivalent cations from the cytosol into these acidic compartments where they may directly affect antimicrobial activity. Involved in iron metabolism and host natural resistance to infection with intracellular parasites. Pathogen resistance involves sequestration of Fe(2+) and Mn(2+), cofactors of both prokaryotic and eukaryotic catalases and superoxide dismutases, not only to protect the macrophage against its own generation of reactive oxygen species, but to deny the cations to the pathogen for synthesis of its protective enzymes.</text>
</comment>
<feature type="transmembrane region" description="Helical" evidence="21">
    <location>
        <begin position="103"/>
        <end position="124"/>
    </location>
</feature>
<feature type="transmembrane region" description="Helical" evidence="21">
    <location>
        <begin position="449"/>
        <end position="468"/>
    </location>
</feature>
<keyword evidence="12 21" id="KW-0472">Membrane</keyword>
<dbReference type="GO" id="GO:0006909">
    <property type="term" value="P:phagocytosis"/>
    <property type="evidence" value="ECO:0007669"/>
    <property type="project" value="Ensembl"/>
</dbReference>
<accession>A0A8B9W508</accession>
<dbReference type="GO" id="GO:1903826">
    <property type="term" value="P:L-arginine transmembrane transport"/>
    <property type="evidence" value="ECO:0007669"/>
    <property type="project" value="Ensembl"/>
</dbReference>
<evidence type="ECO:0000256" key="3">
    <source>
        <dbReference type="ARBA" id="ARBA00006670"/>
    </source>
</evidence>
<dbReference type="GO" id="GO:0045944">
    <property type="term" value="P:positive regulation of transcription by RNA polymerase II"/>
    <property type="evidence" value="ECO:0007669"/>
    <property type="project" value="Ensembl"/>
</dbReference>
<dbReference type="InterPro" id="IPR001046">
    <property type="entry name" value="NRAMP_fam"/>
</dbReference>
<keyword evidence="5" id="KW-0813">Transport</keyword>
<dbReference type="GO" id="GO:0015086">
    <property type="term" value="F:cadmium ion transmembrane transporter activity"/>
    <property type="evidence" value="ECO:0007669"/>
    <property type="project" value="TreeGrafter"/>
</dbReference>
<name>A0A8B9W508_BOSMU</name>
<organism evidence="22 23">
    <name type="scientific">Bos mutus grunniens</name>
    <name type="common">Wild yak</name>
    <name type="synonym">Bos grunniens</name>
    <dbReference type="NCBI Taxonomy" id="30521"/>
    <lineage>
        <taxon>Eukaryota</taxon>
        <taxon>Metazoa</taxon>
        <taxon>Chordata</taxon>
        <taxon>Craniata</taxon>
        <taxon>Vertebrata</taxon>
        <taxon>Euteleostomi</taxon>
        <taxon>Mammalia</taxon>
        <taxon>Eutheria</taxon>
        <taxon>Laurasiatheria</taxon>
        <taxon>Artiodactyla</taxon>
        <taxon>Ruminantia</taxon>
        <taxon>Pecora</taxon>
        <taxon>Bovidae</taxon>
        <taxon>Bovinae</taxon>
        <taxon>Bos</taxon>
    </lineage>
</organism>
<sequence>MPVRGCPARQPLAQRVPEPAVLMSGDTGPPKQGGTRYGSISSPPSPEPQQAPPGGTYLSEKIPIPDTESGAFSLRKLWAFTGPGFLMSIAFLDPGNIESDLQAGAVAGFKLLWVLLWATVLGLLCQRLAARLGVVTGKDLGEVCHLYYPKVPRILLWLTIELAIVGSDMQEVIGTAIAFSLLSAGRIPLWGGVLITIVDTFFFLFLDNYGLRKLEAFFGFLITIMALTFGYEYVVAQPAQGALLQGLFLPSCPGCGQPELLQAVGIIGAIIMPHNIYLHSSLVKSREVDRSRRADIREANMYFLIEATIALSVSFLINLFVMAVFGQAFYKQTNQAAFNICANSSLHDYAPIFPRNNLTVAVDIYQGGVILGCLFGPAALYIWAVGLLAAGQSSTMTGTYAGQFVMEGFLKLRWSRFARVLLTRSCAILPTVLLAVFRDLRDLSGLNDLLNVLQSLLLPFAVLPILTFTSMPALMQEFANGLSGPVSSPREPLFWPTVPTNASCMGFLKRIRRRGGPRDELPPGPGHGWDEWAQWPVRQVCVCVCVCVCEGSKTETEFWKLANVSSRGTCVCVCDTLACRTRVCVCMHSKTEREFWKPANVSSIGTCYFLAQISVFLTIKWGHLPWNGCK</sequence>
<evidence type="ECO:0000256" key="17">
    <source>
        <dbReference type="ARBA" id="ARBA00035618"/>
    </source>
</evidence>
<feature type="region of interest" description="Disordered" evidence="20">
    <location>
        <begin position="1"/>
        <end position="60"/>
    </location>
</feature>
<evidence type="ECO:0000256" key="9">
    <source>
        <dbReference type="ARBA" id="ARBA00022989"/>
    </source>
</evidence>
<dbReference type="GO" id="GO:0045342">
    <property type="term" value="P:MHC class II biosynthetic process"/>
    <property type="evidence" value="ECO:0007669"/>
    <property type="project" value="Ensembl"/>
</dbReference>
<evidence type="ECO:0000313" key="23">
    <source>
        <dbReference type="Proteomes" id="UP000694520"/>
    </source>
</evidence>
<dbReference type="GO" id="GO:0005886">
    <property type="term" value="C:plasma membrane"/>
    <property type="evidence" value="ECO:0007669"/>
    <property type="project" value="Ensembl"/>
</dbReference>
<dbReference type="GO" id="GO:0005381">
    <property type="term" value="F:iron ion transmembrane transporter activity"/>
    <property type="evidence" value="ECO:0007669"/>
    <property type="project" value="Ensembl"/>
</dbReference>
<evidence type="ECO:0000256" key="7">
    <source>
        <dbReference type="ARBA" id="ARBA00022692"/>
    </source>
</evidence>
<dbReference type="GeneTree" id="ENSGT00940000160799"/>
<evidence type="ECO:0000256" key="8">
    <source>
        <dbReference type="ARBA" id="ARBA00022753"/>
    </source>
</evidence>
<dbReference type="GO" id="GO:0042060">
    <property type="term" value="P:wound healing"/>
    <property type="evidence" value="ECO:0007669"/>
    <property type="project" value="Ensembl"/>
</dbReference>
<evidence type="ECO:0000256" key="20">
    <source>
        <dbReference type="SAM" id="MobiDB-lite"/>
    </source>
</evidence>
<comment type="catalytic activity">
    <reaction evidence="16">
        <text>Fe(2+)(in) + H(+)(out) = Fe(2+)(out) + H(+)(in)</text>
        <dbReference type="Rhea" id="RHEA:29439"/>
        <dbReference type="ChEBI" id="CHEBI:15378"/>
        <dbReference type="ChEBI" id="CHEBI:29033"/>
    </reaction>
</comment>
<dbReference type="GO" id="GO:0001818">
    <property type="term" value="P:negative regulation of cytokine production"/>
    <property type="evidence" value="ECO:0007669"/>
    <property type="project" value="Ensembl"/>
</dbReference>
<reference evidence="22" key="2">
    <citation type="submission" date="2025-08" db="UniProtKB">
        <authorList>
            <consortium name="Ensembl"/>
        </authorList>
    </citation>
    <scope>IDENTIFICATION</scope>
</reference>
<dbReference type="NCBIfam" id="NF037982">
    <property type="entry name" value="Nramp_1"/>
    <property type="match status" value="1"/>
</dbReference>
<reference evidence="22" key="3">
    <citation type="submission" date="2025-09" db="UniProtKB">
        <authorList>
            <consortium name="Ensembl"/>
        </authorList>
    </citation>
    <scope>IDENTIFICATION</scope>
</reference>
<dbReference type="GO" id="GO:0048255">
    <property type="term" value="P:mRNA stabilization"/>
    <property type="evidence" value="ECO:0007669"/>
    <property type="project" value="Ensembl"/>
</dbReference>
<evidence type="ECO:0000256" key="14">
    <source>
        <dbReference type="ARBA" id="ARBA00023228"/>
    </source>
</evidence>
<keyword evidence="23" id="KW-1185">Reference proteome</keyword>
<reference evidence="22" key="1">
    <citation type="submission" date="2019-05" db="EMBL/GenBank/DDBJ databases">
        <authorList>
            <person name="Zhang S."/>
            <person name="Liu J."/>
        </authorList>
    </citation>
    <scope>NUCLEOTIDE SEQUENCE [LARGE SCALE GENOMIC DNA]</scope>
</reference>
<keyword evidence="7 21" id="KW-0812">Transmembrane</keyword>
<dbReference type="Pfam" id="PF01566">
    <property type="entry name" value="Nramp"/>
    <property type="match status" value="1"/>
</dbReference>
<dbReference type="Ensembl" id="ENSBGRT00000002720.1">
    <property type="protein sequence ID" value="ENSBGRP00000002392.1"/>
    <property type="gene ID" value="ENSBGRG00000001439.1"/>
</dbReference>
<evidence type="ECO:0000256" key="15">
    <source>
        <dbReference type="ARBA" id="ARBA00032337"/>
    </source>
</evidence>
<dbReference type="PANTHER" id="PTHR11706">
    <property type="entry name" value="SOLUTE CARRIER PROTEIN FAMILY 11 MEMBER"/>
    <property type="match status" value="1"/>
</dbReference>
<dbReference type="HAMAP" id="MF_00221">
    <property type="entry name" value="NRAMP"/>
    <property type="match status" value="1"/>
</dbReference>
<dbReference type="GO" id="GO:0006879">
    <property type="term" value="P:intracellular iron ion homeostasis"/>
    <property type="evidence" value="ECO:0007669"/>
    <property type="project" value="Ensembl"/>
</dbReference>
<feature type="transmembrane region" description="Helical" evidence="21">
    <location>
        <begin position="417"/>
        <end position="437"/>
    </location>
</feature>
<evidence type="ECO:0000256" key="1">
    <source>
        <dbReference type="ARBA" id="ARBA00004107"/>
    </source>
</evidence>
<feature type="transmembrane region" description="Helical" evidence="21">
    <location>
        <begin position="260"/>
        <end position="278"/>
    </location>
</feature>
<dbReference type="Proteomes" id="UP000694520">
    <property type="component" value="Chromosome 2"/>
</dbReference>
<feature type="transmembrane region" description="Helical" evidence="21">
    <location>
        <begin position="218"/>
        <end position="240"/>
    </location>
</feature>
<dbReference type="GO" id="GO:0098849">
    <property type="term" value="P:cellular detoxification of cadmium ion"/>
    <property type="evidence" value="ECO:0007669"/>
    <property type="project" value="Ensembl"/>
</dbReference>
<dbReference type="GO" id="GO:0031902">
    <property type="term" value="C:late endosome membrane"/>
    <property type="evidence" value="ECO:0007669"/>
    <property type="project" value="UniProtKB-SubCell"/>
</dbReference>
<dbReference type="GO" id="GO:0034341">
    <property type="term" value="P:response to type II interferon"/>
    <property type="evidence" value="ECO:0007669"/>
    <property type="project" value="Ensembl"/>
</dbReference>
<dbReference type="GO" id="GO:0042803">
    <property type="term" value="F:protein homodimerization activity"/>
    <property type="evidence" value="ECO:0007669"/>
    <property type="project" value="Ensembl"/>
</dbReference>
<evidence type="ECO:0000256" key="2">
    <source>
        <dbReference type="ARBA" id="ARBA00004155"/>
    </source>
</evidence>
<protein>
    <recommendedName>
        <fullName evidence="4">Natural resistance-associated macrophage protein 1</fullName>
    </recommendedName>
    <alternativeName>
        <fullName evidence="15">Solute carrier family 11 member 1</fullName>
    </alternativeName>
</protein>
<evidence type="ECO:0000256" key="13">
    <source>
        <dbReference type="ARBA" id="ARBA00023180"/>
    </source>
</evidence>
<dbReference type="GO" id="GO:0007035">
    <property type="term" value="P:vacuolar acidification"/>
    <property type="evidence" value="ECO:0007669"/>
    <property type="project" value="Ensembl"/>
</dbReference>
<dbReference type="GO" id="GO:0051649">
    <property type="term" value="P:establishment of localization in cell"/>
    <property type="evidence" value="ECO:0007669"/>
    <property type="project" value="Ensembl"/>
</dbReference>
<evidence type="ECO:0000256" key="6">
    <source>
        <dbReference type="ARBA" id="ARBA00022496"/>
    </source>
</evidence>
<gene>
    <name evidence="22" type="primary">SLC11A1</name>
</gene>
<evidence type="ECO:0000256" key="10">
    <source>
        <dbReference type="ARBA" id="ARBA00023004"/>
    </source>
</evidence>
<evidence type="ECO:0000256" key="11">
    <source>
        <dbReference type="ARBA" id="ARBA00023065"/>
    </source>
</evidence>
<keyword evidence="10" id="KW-0408">Iron</keyword>
<keyword evidence="13" id="KW-0325">Glycoprotein</keyword>
<comment type="subcellular location">
    <subcellularLocation>
        <location evidence="1">Late endosome membrane</location>
        <topology evidence="1">Multi-pass membrane protein</topology>
    </subcellularLocation>
    <subcellularLocation>
        <location evidence="2">Lysosome membrane</location>
        <topology evidence="2">Multi-pass membrane protein</topology>
    </subcellularLocation>
</comment>
<dbReference type="GO" id="GO:0042116">
    <property type="term" value="P:macrophage activation"/>
    <property type="evidence" value="ECO:0007669"/>
    <property type="project" value="Ensembl"/>
</dbReference>
<dbReference type="GO" id="GO:0002606">
    <property type="term" value="P:positive regulation of dendritic cell antigen processing and presentation"/>
    <property type="evidence" value="ECO:0007669"/>
    <property type="project" value="Ensembl"/>
</dbReference>
<dbReference type="GO" id="GO:0002309">
    <property type="term" value="P:T cell proliferation involved in immune response"/>
    <property type="evidence" value="ECO:0007669"/>
    <property type="project" value="Ensembl"/>
</dbReference>
<dbReference type="AlphaFoldDB" id="A0A8B9W508"/>
<feature type="transmembrane region" description="Helical" evidence="21">
    <location>
        <begin position="299"/>
        <end position="325"/>
    </location>
</feature>
<dbReference type="GO" id="GO:0045730">
    <property type="term" value="P:respiratory burst"/>
    <property type="evidence" value="ECO:0007669"/>
    <property type="project" value="Ensembl"/>
</dbReference>